<dbReference type="OrthoDB" id="2563669at2759"/>
<dbReference type="AlphaFoldDB" id="A0A238F2R3"/>
<feature type="region of interest" description="Disordered" evidence="1">
    <location>
        <begin position="250"/>
        <end position="278"/>
    </location>
</feature>
<keyword evidence="5" id="KW-1185">Reference proteome</keyword>
<gene>
    <name evidence="4" type="ORF">BQ2448_541</name>
</gene>
<protein>
    <submittedName>
        <fullName evidence="4">BQ2448_541 protein</fullName>
    </submittedName>
</protein>
<feature type="signal peptide" evidence="3">
    <location>
        <begin position="1"/>
        <end position="23"/>
    </location>
</feature>
<evidence type="ECO:0000313" key="4">
    <source>
        <dbReference type="EMBL" id="SCV68420.1"/>
    </source>
</evidence>
<keyword evidence="2" id="KW-0472">Membrane</keyword>
<evidence type="ECO:0000256" key="3">
    <source>
        <dbReference type="SAM" id="SignalP"/>
    </source>
</evidence>
<evidence type="ECO:0000256" key="2">
    <source>
        <dbReference type="SAM" id="Phobius"/>
    </source>
</evidence>
<reference evidence="5" key="1">
    <citation type="submission" date="2016-09" db="EMBL/GenBank/DDBJ databases">
        <authorList>
            <person name="Jeantristanb JTB J.-T."/>
            <person name="Ricardo R."/>
        </authorList>
    </citation>
    <scope>NUCLEOTIDE SEQUENCE [LARGE SCALE GENOMIC DNA]</scope>
</reference>
<accession>A0A238F2R3</accession>
<feature type="region of interest" description="Disordered" evidence="1">
    <location>
        <begin position="365"/>
        <end position="399"/>
    </location>
</feature>
<keyword evidence="2" id="KW-1133">Transmembrane helix</keyword>
<keyword evidence="2" id="KW-0812">Transmembrane</keyword>
<keyword evidence="3" id="KW-0732">Signal</keyword>
<feature type="chain" id="PRO_5013076630" evidence="3">
    <location>
        <begin position="24"/>
        <end position="399"/>
    </location>
</feature>
<organism evidence="4 5">
    <name type="scientific">Microbotryum intermedium</name>
    <dbReference type="NCBI Taxonomy" id="269621"/>
    <lineage>
        <taxon>Eukaryota</taxon>
        <taxon>Fungi</taxon>
        <taxon>Dikarya</taxon>
        <taxon>Basidiomycota</taxon>
        <taxon>Pucciniomycotina</taxon>
        <taxon>Microbotryomycetes</taxon>
        <taxon>Microbotryales</taxon>
        <taxon>Microbotryaceae</taxon>
        <taxon>Microbotryum</taxon>
    </lineage>
</organism>
<sequence>MIASPATLAAVLLLAVFNRTGHAQGMETPAGAFAQNITSDSTQMTYTSLWRSDTEDGFYQAYSNLSDASVTFTFTGVGATFWSVRKADRGLCQLIVDNSVAYTIDLYDDSGVSKGQQKIWSSGVLRYEQHTITLAQIGPDARFGFYPYLITEIWTEFVPINIASYTATESVPTFQPTGGSSGKDVSEASRVAPIIGGVVGGVVAMILISFLLYLWRRDKKTRERGRTEGAPVHKVRRAEGMMTIEDETSAYARSPNSPGPYGPHGPGSGYAASATGTHYGGTHSQVHPYIQGLMTQHSASPSPVHWAGNQHLVAPAHLPDLTDSSGSYSSAYPLSDATSRYPYAQRSISTPSNASLYGAHHYSHFETSSREGMTRSPRDYPYVTQSVADDTQRLPVPEI</sequence>
<evidence type="ECO:0000313" key="5">
    <source>
        <dbReference type="Proteomes" id="UP000198372"/>
    </source>
</evidence>
<feature type="transmembrane region" description="Helical" evidence="2">
    <location>
        <begin position="191"/>
        <end position="215"/>
    </location>
</feature>
<dbReference type="Gene3D" id="2.60.120.260">
    <property type="entry name" value="Galactose-binding domain-like"/>
    <property type="match status" value="1"/>
</dbReference>
<proteinExistence type="predicted"/>
<evidence type="ECO:0000256" key="1">
    <source>
        <dbReference type="SAM" id="MobiDB-lite"/>
    </source>
</evidence>
<name>A0A238F2R3_9BASI</name>
<feature type="compositionally biased region" description="Basic and acidic residues" evidence="1">
    <location>
        <begin position="365"/>
        <end position="378"/>
    </location>
</feature>
<dbReference type="EMBL" id="FMSP01000003">
    <property type="protein sequence ID" value="SCV68420.1"/>
    <property type="molecule type" value="Genomic_DNA"/>
</dbReference>
<dbReference type="Proteomes" id="UP000198372">
    <property type="component" value="Unassembled WGS sequence"/>
</dbReference>
<dbReference type="STRING" id="269621.A0A238F2R3"/>